<comment type="subcellular location">
    <subcellularLocation>
        <location evidence="1">Periplasm</location>
    </subcellularLocation>
</comment>
<dbReference type="Pfam" id="PF07940">
    <property type="entry name" value="Hepar_II_III_C"/>
    <property type="match status" value="1"/>
</dbReference>
<name>A0A940SJP4_9BACI</name>
<dbReference type="InterPro" id="IPR012480">
    <property type="entry name" value="Hepar_II_III_C"/>
</dbReference>
<accession>A0A940SJP4</accession>
<dbReference type="InterPro" id="IPR008929">
    <property type="entry name" value="Chondroitin_lyas"/>
</dbReference>
<evidence type="ECO:0000256" key="4">
    <source>
        <dbReference type="ARBA" id="ARBA00023239"/>
    </source>
</evidence>
<evidence type="ECO:0000313" key="7">
    <source>
        <dbReference type="EMBL" id="MBP0725119.1"/>
    </source>
</evidence>
<dbReference type="SUPFAM" id="SSF48230">
    <property type="entry name" value="Chondroitin AC/alginate lyase"/>
    <property type="match status" value="1"/>
</dbReference>
<evidence type="ECO:0000256" key="2">
    <source>
        <dbReference type="ARBA" id="ARBA00022729"/>
    </source>
</evidence>
<dbReference type="EMBL" id="JAGIYQ010000004">
    <property type="protein sequence ID" value="MBP0725119.1"/>
    <property type="molecule type" value="Genomic_DNA"/>
</dbReference>
<dbReference type="Proteomes" id="UP000682134">
    <property type="component" value="Unassembled WGS sequence"/>
</dbReference>
<sequence>MARFLLKVRKLKGKPPRVIIQKVLNKLKEEIYYKGRKIIISKKPIHIEDSLFKDFKSSCVFFFQPENKLHYLKKLKDLCVEEDIRKDAERVCNHVFNLLGSGDKNLGEKLPWNEDFKTGFIWDNQFYKDIEIIDLKNNADVKVPWELSRSQHIATLGKAYWLTSNEKYAIEFKDQLLDWIKNNPVEMSVNWTCTMDVAIRAVNWIIGHYFFQDSKVLNEKFWLDFNKSLYLHGKFIYKNLENKDGHTGNHYLSNIVGLIWIGLYFRELNIPSAKNQNQPKHWLEYGLKEIEKEMNVQVNKDGTNYEASTAYHRLVTELFLLTTILCTKNNLTFSKEFIERLEKMCEFILHLTQPNGKSPIIGDADDGRLTIFSNYAKWDKDDFRHLLAVGGEYFNRDDFRYFGSSFKEDALWINGDLNSSDSNPVLPSRSYENGGYYILRNERAYCSIRCGENSFRGEGVHSHNDQLSFTLNIDGEDIFVDPGAFIYTGDYKLRNLFRSTKMHNTLEIPGYEQNDFDSENLFYMKEQTFSECLEVDTNKFVGQHHGYVNKCGVIHKRSFLLGEKSIELKEELIGAKNQSSYKLNFILDSQTSINLSKNYIVIQKGDLTLMIQFNKEVKSKVEDVDISTSYGLKRKSKKLVIESVHDSLETTINFV</sequence>
<reference evidence="7" key="1">
    <citation type="submission" date="2021-04" db="EMBL/GenBank/DDBJ databases">
        <title>Genome seq and assembly of Bacillus sp.</title>
        <authorList>
            <person name="Chhetri G."/>
        </authorList>
    </citation>
    <scope>NUCLEOTIDE SEQUENCE</scope>
    <source>
        <strain evidence="7">RG28</strain>
    </source>
</reference>
<dbReference type="Pfam" id="PF16889">
    <property type="entry name" value="Hepar_II_III_N"/>
    <property type="match status" value="1"/>
</dbReference>
<evidence type="ECO:0000256" key="1">
    <source>
        <dbReference type="ARBA" id="ARBA00004418"/>
    </source>
</evidence>
<dbReference type="RefSeq" id="WP_209404332.1">
    <property type="nucleotide sequence ID" value="NZ_JAGIYQ010000004.1"/>
</dbReference>
<evidence type="ECO:0000256" key="3">
    <source>
        <dbReference type="ARBA" id="ARBA00022764"/>
    </source>
</evidence>
<comment type="caution">
    <text evidence="7">The sequence shown here is derived from an EMBL/GenBank/DDBJ whole genome shotgun (WGS) entry which is preliminary data.</text>
</comment>
<keyword evidence="4 7" id="KW-0456">Lyase</keyword>
<evidence type="ECO:0000313" key="8">
    <source>
        <dbReference type="Proteomes" id="UP000682134"/>
    </source>
</evidence>
<dbReference type="Gene3D" id="2.70.98.70">
    <property type="match status" value="1"/>
</dbReference>
<gene>
    <name evidence="7" type="ORF">J5Y03_07925</name>
</gene>
<keyword evidence="2" id="KW-0732">Signal</keyword>
<dbReference type="InterPro" id="IPR031680">
    <property type="entry name" value="Hepar_II_III_N"/>
</dbReference>
<dbReference type="AlphaFoldDB" id="A0A940SJP4"/>
<dbReference type="PANTHER" id="PTHR39210">
    <property type="entry name" value="HEPARIN-SULFATE LYASE"/>
    <property type="match status" value="1"/>
</dbReference>
<dbReference type="Gene3D" id="1.50.10.100">
    <property type="entry name" value="Chondroitin AC/alginate lyase"/>
    <property type="match status" value="1"/>
</dbReference>
<evidence type="ECO:0000259" key="5">
    <source>
        <dbReference type="Pfam" id="PF07940"/>
    </source>
</evidence>
<feature type="domain" description="Heparin-sulfate lyase N-terminal" evidence="6">
    <location>
        <begin position="118"/>
        <end position="378"/>
    </location>
</feature>
<dbReference type="GO" id="GO:0016829">
    <property type="term" value="F:lyase activity"/>
    <property type="evidence" value="ECO:0007669"/>
    <property type="project" value="UniProtKB-KW"/>
</dbReference>
<evidence type="ECO:0000259" key="6">
    <source>
        <dbReference type="Pfam" id="PF16889"/>
    </source>
</evidence>
<proteinExistence type="predicted"/>
<feature type="domain" description="Heparinase II/III-like C-terminal" evidence="5">
    <location>
        <begin position="426"/>
        <end position="654"/>
    </location>
</feature>
<dbReference type="GO" id="GO:0042597">
    <property type="term" value="C:periplasmic space"/>
    <property type="evidence" value="ECO:0007669"/>
    <property type="project" value="UniProtKB-SubCell"/>
</dbReference>
<keyword evidence="3" id="KW-0574">Periplasm</keyword>
<dbReference type="PANTHER" id="PTHR39210:SF1">
    <property type="entry name" value="HEPARIN-SULFATE LYASE"/>
    <property type="match status" value="1"/>
</dbReference>
<protein>
    <submittedName>
        <fullName evidence="7">Alginate lyase family protein</fullName>
    </submittedName>
</protein>
<organism evidence="7 8">
    <name type="scientific">Gottfriedia endophytica</name>
    <dbReference type="NCBI Taxonomy" id="2820819"/>
    <lineage>
        <taxon>Bacteria</taxon>
        <taxon>Bacillati</taxon>
        <taxon>Bacillota</taxon>
        <taxon>Bacilli</taxon>
        <taxon>Bacillales</taxon>
        <taxon>Bacillaceae</taxon>
        <taxon>Gottfriedia</taxon>
    </lineage>
</organism>
<keyword evidence="8" id="KW-1185">Reference proteome</keyword>